<dbReference type="EMBL" id="JNAH01000003">
    <property type="protein sequence ID" value="KGF88447.1"/>
    <property type="molecule type" value="Genomic_DNA"/>
</dbReference>
<dbReference type="AlphaFoldDB" id="A0A0A1ZFU4"/>
<protein>
    <submittedName>
        <fullName evidence="1">Uncharacterized protein</fullName>
    </submittedName>
</protein>
<evidence type="ECO:0000313" key="2">
    <source>
        <dbReference type="Proteomes" id="UP000030598"/>
    </source>
</evidence>
<dbReference type="Proteomes" id="UP000030598">
    <property type="component" value="Unassembled WGS sequence"/>
</dbReference>
<gene>
    <name evidence="1" type="ORF">EU91_0380</name>
</gene>
<comment type="caution">
    <text evidence="1">The sequence shown here is derived from an EMBL/GenBank/DDBJ whole genome shotgun (WGS) entry which is preliminary data.</text>
</comment>
<accession>A0A0A1ZFU4</accession>
<sequence length="105" mass="12044">MTNSDYLLKAAIKKVTEKINEILVEKIEEATNIAQDAPEILKKEFDSLKESIIEEASRMEKAENIQENDNTNTHQDSKIKKALNEIEGINKQIDLFNKTINNQIK</sequence>
<name>A0A0A1ZFU4_PROMR</name>
<dbReference type="eggNOG" id="ENOG50307DP">
    <property type="taxonomic scope" value="Bacteria"/>
</dbReference>
<proteinExistence type="predicted"/>
<dbReference type="OrthoDB" id="540754at2"/>
<reference evidence="2" key="1">
    <citation type="journal article" date="2014" name="Sci. Data">
        <title>Genomes of diverse isolates of the marine cyanobacterium Prochlorococcus.</title>
        <authorList>
            <person name="Biller S."/>
            <person name="Berube P."/>
            <person name="Thompson J."/>
            <person name="Kelly L."/>
            <person name="Roggensack S."/>
            <person name="Awad L."/>
            <person name="Roache-Johnson K."/>
            <person name="Ding H."/>
            <person name="Giovannoni S.J."/>
            <person name="Moore L.R."/>
            <person name="Chisholm S.W."/>
        </authorList>
    </citation>
    <scope>NUCLEOTIDE SEQUENCE [LARGE SCALE GENOMIC DNA]</scope>
    <source>
        <strain evidence="2">GP2</strain>
    </source>
</reference>
<dbReference type="RefSeq" id="WP_032523980.1">
    <property type="nucleotide sequence ID" value="NZ_CP138934.1"/>
</dbReference>
<evidence type="ECO:0000313" key="1">
    <source>
        <dbReference type="EMBL" id="KGF88447.1"/>
    </source>
</evidence>
<dbReference type="STRING" id="59925.EU91_0380"/>
<organism evidence="1 2">
    <name type="scientific">Prochlorococcus marinus str. GP2</name>
    <dbReference type="NCBI Taxonomy" id="59925"/>
    <lineage>
        <taxon>Bacteria</taxon>
        <taxon>Bacillati</taxon>
        <taxon>Cyanobacteriota</taxon>
        <taxon>Cyanophyceae</taxon>
        <taxon>Synechococcales</taxon>
        <taxon>Prochlorococcaceae</taxon>
        <taxon>Prochlorococcus</taxon>
    </lineage>
</organism>